<dbReference type="Proteomes" id="UP000236728">
    <property type="component" value="Unassembled WGS sequence"/>
</dbReference>
<dbReference type="InterPro" id="IPR051791">
    <property type="entry name" value="Pra-immunoreactive"/>
</dbReference>
<reference evidence="8 9" key="1">
    <citation type="submission" date="2016-10" db="EMBL/GenBank/DDBJ databases">
        <authorList>
            <person name="de Groot N.N."/>
        </authorList>
    </citation>
    <scope>NUCLEOTIDE SEQUENCE [LARGE SCALE GENOMIC DNA]</scope>
    <source>
        <strain evidence="8 9">DSM 22489</strain>
    </source>
</reference>
<keyword evidence="9" id="KW-1185">Reference proteome</keyword>
<evidence type="ECO:0000259" key="7">
    <source>
        <dbReference type="Pfam" id="PF06271"/>
    </source>
</evidence>
<dbReference type="EMBL" id="FNVA01000006">
    <property type="protein sequence ID" value="SEG54534.1"/>
    <property type="molecule type" value="Genomic_DNA"/>
</dbReference>
<dbReference type="OrthoDB" id="9787732at2"/>
<evidence type="ECO:0000256" key="3">
    <source>
        <dbReference type="ARBA" id="ARBA00022692"/>
    </source>
</evidence>
<keyword evidence="5 6" id="KW-0472">Membrane</keyword>
<feature type="transmembrane region" description="Helical" evidence="6">
    <location>
        <begin position="34"/>
        <end position="55"/>
    </location>
</feature>
<evidence type="ECO:0000313" key="8">
    <source>
        <dbReference type="EMBL" id="SEG54534.1"/>
    </source>
</evidence>
<evidence type="ECO:0000256" key="5">
    <source>
        <dbReference type="ARBA" id="ARBA00023136"/>
    </source>
</evidence>
<keyword evidence="3 6" id="KW-0812">Transmembrane</keyword>
<keyword evidence="4 6" id="KW-1133">Transmembrane helix</keyword>
<feature type="domain" description="RDD" evidence="7">
    <location>
        <begin position="21"/>
        <end position="195"/>
    </location>
</feature>
<proteinExistence type="predicted"/>
<evidence type="ECO:0000256" key="1">
    <source>
        <dbReference type="ARBA" id="ARBA00004651"/>
    </source>
</evidence>
<dbReference type="PANTHER" id="PTHR36115">
    <property type="entry name" value="PROLINE-RICH ANTIGEN HOMOLOG-RELATED"/>
    <property type="match status" value="1"/>
</dbReference>
<organism evidence="8 9">
    <name type="scientific">Bryocella elongata</name>
    <dbReference type="NCBI Taxonomy" id="863522"/>
    <lineage>
        <taxon>Bacteria</taxon>
        <taxon>Pseudomonadati</taxon>
        <taxon>Acidobacteriota</taxon>
        <taxon>Terriglobia</taxon>
        <taxon>Terriglobales</taxon>
        <taxon>Acidobacteriaceae</taxon>
        <taxon>Bryocella</taxon>
    </lineage>
</organism>
<evidence type="ECO:0000256" key="2">
    <source>
        <dbReference type="ARBA" id="ARBA00022475"/>
    </source>
</evidence>
<name>A0A1H6B1Q5_9BACT</name>
<keyword evidence="2" id="KW-1003">Cell membrane</keyword>
<accession>A0A1H6B1Q5</accession>
<protein>
    <submittedName>
        <fullName evidence="8">RDD family protein</fullName>
    </submittedName>
</protein>
<evidence type="ECO:0000256" key="4">
    <source>
        <dbReference type="ARBA" id="ARBA00022989"/>
    </source>
</evidence>
<dbReference type="AlphaFoldDB" id="A0A1H6B1Q5"/>
<sequence>MRRFSAKETEWLLELDGIELANFWPRAFAFVIDWMIVGILLSTVATAGFATWLGIRHLQGKPTPDFMQMATESSGKLHTTVEKADAKQGFHFNIGPGKSPNGEEAHGPLEQALEVVNDIVVPVLYFGVLLWKGHGRTPGKRLMNIRVMSIAHRHLSFWHSVERALGYGAAALEGGFGFVQFFLHPYRRCAQDRLAETIVVTERSYQDLQHRLSHPLIPDEK</sequence>
<comment type="subcellular location">
    <subcellularLocation>
        <location evidence="1">Cell membrane</location>
        <topology evidence="1">Multi-pass membrane protein</topology>
    </subcellularLocation>
</comment>
<dbReference type="RefSeq" id="WP_103934293.1">
    <property type="nucleotide sequence ID" value="NZ_FNVA01000006.1"/>
</dbReference>
<dbReference type="Pfam" id="PF06271">
    <property type="entry name" value="RDD"/>
    <property type="match status" value="1"/>
</dbReference>
<dbReference type="GO" id="GO:0005886">
    <property type="term" value="C:plasma membrane"/>
    <property type="evidence" value="ECO:0007669"/>
    <property type="project" value="UniProtKB-SubCell"/>
</dbReference>
<evidence type="ECO:0000256" key="6">
    <source>
        <dbReference type="SAM" id="Phobius"/>
    </source>
</evidence>
<dbReference type="InterPro" id="IPR010432">
    <property type="entry name" value="RDD"/>
</dbReference>
<gene>
    <name evidence="8" type="ORF">SAMN05421819_3427</name>
</gene>
<evidence type="ECO:0000313" key="9">
    <source>
        <dbReference type="Proteomes" id="UP000236728"/>
    </source>
</evidence>